<evidence type="ECO:0000313" key="11">
    <source>
        <dbReference type="Proteomes" id="UP000242146"/>
    </source>
</evidence>
<evidence type="ECO:0000256" key="3">
    <source>
        <dbReference type="ARBA" id="ARBA00023002"/>
    </source>
</evidence>
<dbReference type="AlphaFoldDB" id="A0A1X2GEL6"/>
<evidence type="ECO:0000256" key="2">
    <source>
        <dbReference type="ARBA" id="ARBA00022723"/>
    </source>
</evidence>
<organism evidence="10 11">
    <name type="scientific">Hesseltinella vesiculosa</name>
    <dbReference type="NCBI Taxonomy" id="101127"/>
    <lineage>
        <taxon>Eukaryota</taxon>
        <taxon>Fungi</taxon>
        <taxon>Fungi incertae sedis</taxon>
        <taxon>Mucoromycota</taxon>
        <taxon>Mucoromycotina</taxon>
        <taxon>Mucoromycetes</taxon>
        <taxon>Mucorales</taxon>
        <taxon>Cunninghamellaceae</taxon>
        <taxon>Hesseltinella</taxon>
    </lineage>
</organism>
<evidence type="ECO:0000313" key="10">
    <source>
        <dbReference type="EMBL" id="ORX51982.1"/>
    </source>
</evidence>
<name>A0A1X2GEL6_9FUNG</name>
<evidence type="ECO:0000259" key="7">
    <source>
        <dbReference type="Pfam" id="PF00394"/>
    </source>
</evidence>
<dbReference type="CDD" id="cd04205">
    <property type="entry name" value="CuRO_2_LCC_like"/>
    <property type="match status" value="1"/>
</dbReference>
<dbReference type="CDD" id="cd04207">
    <property type="entry name" value="CuRO_3_LCC_like"/>
    <property type="match status" value="1"/>
</dbReference>
<evidence type="ECO:0008006" key="12">
    <source>
        <dbReference type="Google" id="ProtNLM"/>
    </source>
</evidence>
<dbReference type="PANTHER" id="PTHR11709">
    <property type="entry name" value="MULTI-COPPER OXIDASE"/>
    <property type="match status" value="1"/>
</dbReference>
<comment type="similarity">
    <text evidence="1">Belongs to the multicopper oxidase family.</text>
</comment>
<dbReference type="Proteomes" id="UP000242146">
    <property type="component" value="Unassembled WGS sequence"/>
</dbReference>
<dbReference type="EMBL" id="MCGT01000019">
    <property type="protein sequence ID" value="ORX51982.1"/>
    <property type="molecule type" value="Genomic_DNA"/>
</dbReference>
<reference evidence="10 11" key="1">
    <citation type="submission" date="2016-07" db="EMBL/GenBank/DDBJ databases">
        <title>Pervasive Adenine N6-methylation of Active Genes in Fungi.</title>
        <authorList>
            <consortium name="DOE Joint Genome Institute"/>
            <person name="Mondo S.J."/>
            <person name="Dannebaum R.O."/>
            <person name="Kuo R.C."/>
            <person name="Labutti K."/>
            <person name="Haridas S."/>
            <person name="Kuo A."/>
            <person name="Salamov A."/>
            <person name="Ahrendt S.R."/>
            <person name="Lipzen A."/>
            <person name="Sullivan W."/>
            <person name="Andreopoulos W.B."/>
            <person name="Clum A."/>
            <person name="Lindquist E."/>
            <person name="Daum C."/>
            <person name="Ramamoorthy G.K."/>
            <person name="Gryganskyi A."/>
            <person name="Culley D."/>
            <person name="Magnuson J.K."/>
            <person name="James T.Y."/>
            <person name="O'Malley M.A."/>
            <person name="Stajich J.E."/>
            <person name="Spatafora J.W."/>
            <person name="Visel A."/>
            <person name="Grigoriev I.V."/>
        </authorList>
    </citation>
    <scope>NUCLEOTIDE SEQUENCE [LARGE SCALE GENOMIC DNA]</scope>
    <source>
        <strain evidence="10 11">NRRL 3301</strain>
    </source>
</reference>
<feature type="domain" description="Plastocyanin-like" evidence="7">
    <location>
        <begin position="156"/>
        <end position="312"/>
    </location>
</feature>
<protein>
    <recommendedName>
        <fullName evidence="12">Cupredoxin</fullName>
    </recommendedName>
</protein>
<dbReference type="OrthoDB" id="2121828at2759"/>
<proteinExistence type="inferred from homology"/>
<dbReference type="Pfam" id="PF07731">
    <property type="entry name" value="Cu-oxidase_2"/>
    <property type="match status" value="1"/>
</dbReference>
<evidence type="ECO:0000256" key="1">
    <source>
        <dbReference type="ARBA" id="ARBA00010609"/>
    </source>
</evidence>
<dbReference type="Pfam" id="PF00394">
    <property type="entry name" value="Cu-oxidase"/>
    <property type="match status" value="1"/>
</dbReference>
<dbReference type="STRING" id="101127.A0A1X2GEL6"/>
<keyword evidence="11" id="KW-1185">Reference proteome</keyword>
<dbReference type="SUPFAM" id="SSF49503">
    <property type="entry name" value="Cupredoxins"/>
    <property type="match status" value="3"/>
</dbReference>
<feature type="chain" id="PRO_5012778361" description="Cupredoxin" evidence="6">
    <location>
        <begin position="24"/>
        <end position="641"/>
    </location>
</feature>
<gene>
    <name evidence="10" type="ORF">DM01DRAFT_1391890</name>
</gene>
<keyword evidence="3" id="KW-0560">Oxidoreductase</keyword>
<dbReference type="GO" id="GO:0005507">
    <property type="term" value="F:copper ion binding"/>
    <property type="evidence" value="ECO:0007669"/>
    <property type="project" value="InterPro"/>
</dbReference>
<dbReference type="Gene3D" id="2.60.40.420">
    <property type="entry name" value="Cupredoxins - blue copper proteins"/>
    <property type="match status" value="3"/>
</dbReference>
<evidence type="ECO:0000259" key="9">
    <source>
        <dbReference type="Pfam" id="PF07732"/>
    </source>
</evidence>
<dbReference type="Pfam" id="PF07732">
    <property type="entry name" value="Cu-oxidase_3"/>
    <property type="match status" value="1"/>
</dbReference>
<dbReference type="CDD" id="cd04206">
    <property type="entry name" value="CuRO_1_LCC_like"/>
    <property type="match status" value="1"/>
</dbReference>
<dbReference type="PANTHER" id="PTHR11709:SF394">
    <property type="entry name" value="FI03373P-RELATED"/>
    <property type="match status" value="1"/>
</dbReference>
<dbReference type="InterPro" id="IPR011707">
    <property type="entry name" value="Cu-oxidase-like_N"/>
</dbReference>
<dbReference type="InterPro" id="IPR008972">
    <property type="entry name" value="Cupredoxin"/>
</dbReference>
<keyword evidence="6" id="KW-0732">Signal</keyword>
<feature type="compositionally biased region" description="Basic and acidic residues" evidence="5">
    <location>
        <begin position="322"/>
        <end position="332"/>
    </location>
</feature>
<dbReference type="InterPro" id="IPR045087">
    <property type="entry name" value="Cu-oxidase_fam"/>
</dbReference>
<feature type="compositionally biased region" description="Gly residues" evidence="5">
    <location>
        <begin position="386"/>
        <end position="418"/>
    </location>
</feature>
<feature type="domain" description="Plastocyanin-like" evidence="8">
    <location>
        <begin position="516"/>
        <end position="630"/>
    </location>
</feature>
<feature type="domain" description="Plastocyanin-like" evidence="9">
    <location>
        <begin position="32"/>
        <end position="147"/>
    </location>
</feature>
<evidence type="ECO:0000259" key="8">
    <source>
        <dbReference type="Pfam" id="PF07731"/>
    </source>
</evidence>
<dbReference type="GO" id="GO:0016491">
    <property type="term" value="F:oxidoreductase activity"/>
    <property type="evidence" value="ECO:0007669"/>
    <property type="project" value="UniProtKB-KW"/>
</dbReference>
<feature type="signal peptide" evidence="6">
    <location>
        <begin position="1"/>
        <end position="23"/>
    </location>
</feature>
<dbReference type="InterPro" id="IPR011706">
    <property type="entry name" value="Cu-oxidase_C"/>
</dbReference>
<sequence length="641" mass="71336">MMTMLTKCCVTAWLFLLVQPALAELREFDWTVTQGPFNPDCAADATNALYINNQFPGPTMVVNQDDDVVVHIHNLADVPTGVHFHGIRQYGTPEADGVPGVTQSMIMPGEIHTQRFRVSNQAGTFFYHAHVGNQDDTVQGALIVNEKDMPYDYEGEFTVHISEWWHQPYNERQQYYLGPSYTFDPSSDSILLNGHTVHNASLPHTHDCPGYTTFDVQPNTLYRMRLIGGNTFRTFGFAIKDHDFEIIEVDGELIEPHLIDHLELTPGQRFSALIRTGDHAPGSVFPMATSYRYRNQAEGLTENGFGYLRYGEPGGPLVQETTIHRDGNEKKNRNCQKKKKKVIPDRAAQPADAATDPIVSPDQPAESSPIIHPVDVVQPQPDDHQGGGGRGEGGGRGGEGGGRGGEGGGRGGGGGGGNDRPKVEHTGFPEIPKPVGRDWVWQELRPLAARDPILDEKPSRTLKIRAWGEKQPDNTTRFTMSGRLTPPLLTRIKENVLQGRSTDPVEVDGYEGTFGTYPLDLYETVDLVFQNVKSGRYCLLHPWHTHGHSHYTIATGDGEYEHDLHKDLVTYPHPIYKDVSTVYPTDINETTQGCGWTKVRLHADNPGVWSVHCHITAHMMQGKLIVLQEAADKIDEFKLYQ</sequence>
<dbReference type="InterPro" id="IPR001117">
    <property type="entry name" value="Cu-oxidase_2nd"/>
</dbReference>
<comment type="caution">
    <text evidence="10">The sequence shown here is derived from an EMBL/GenBank/DDBJ whole genome shotgun (WGS) entry which is preliminary data.</text>
</comment>
<keyword evidence="4" id="KW-0186">Copper</keyword>
<keyword evidence="2" id="KW-0479">Metal-binding</keyword>
<evidence type="ECO:0000256" key="6">
    <source>
        <dbReference type="SAM" id="SignalP"/>
    </source>
</evidence>
<evidence type="ECO:0000256" key="5">
    <source>
        <dbReference type="SAM" id="MobiDB-lite"/>
    </source>
</evidence>
<evidence type="ECO:0000256" key="4">
    <source>
        <dbReference type="ARBA" id="ARBA00023008"/>
    </source>
</evidence>
<feature type="region of interest" description="Disordered" evidence="5">
    <location>
        <begin position="318"/>
        <end position="434"/>
    </location>
</feature>
<accession>A0A1X2GEL6</accession>